<dbReference type="KEGG" id="tbd:Tbd_0371"/>
<dbReference type="EMBL" id="CP000116">
    <property type="protein sequence ID" value="AAZ96324.1"/>
    <property type="molecule type" value="Genomic_DNA"/>
</dbReference>
<dbReference type="Proteomes" id="UP000008291">
    <property type="component" value="Chromosome"/>
</dbReference>
<dbReference type="HOGENOM" id="CLU_1864226_0_0_4"/>
<reference evidence="1 2" key="1">
    <citation type="journal article" date="2006" name="J. Bacteriol.">
        <title>The genome sequence of the obligately chemolithoautotrophic, facultatively anaerobic bacterium Thiobacillus denitrificans.</title>
        <authorList>
            <person name="Beller H.R."/>
            <person name="Chain P.S."/>
            <person name="Letain T.E."/>
            <person name="Chakicherla A."/>
            <person name="Larimer F.W."/>
            <person name="Richardson P.M."/>
            <person name="Coleman M.A."/>
            <person name="Wood A.P."/>
            <person name="Kelly D.P."/>
        </authorList>
    </citation>
    <scope>NUCLEOTIDE SEQUENCE [LARGE SCALE GENOMIC DNA]</scope>
    <source>
        <strain evidence="1 2">ATCC 25259</strain>
    </source>
</reference>
<dbReference type="AlphaFoldDB" id="Q3SLT1"/>
<name>Q3SLT1_THIDA</name>
<sequence length="137" mass="15851">MRTLAVILTCLAPVISYAGVLDRLGGRWDTMPIDKPICVNDDYQHTMVVSDDRQQVTFKHVTPIDGPNGKVQEYTYKVLYEEGDSVTLYLEGETRKHSNGDRAIWVLILERPDFYRWRIYGTPAEWRNTVVGKRCKE</sequence>
<evidence type="ECO:0000313" key="1">
    <source>
        <dbReference type="EMBL" id="AAZ96324.1"/>
    </source>
</evidence>
<proteinExistence type="predicted"/>
<organism evidence="1 2">
    <name type="scientific">Thiobacillus denitrificans (strain ATCC 25259 / T1)</name>
    <dbReference type="NCBI Taxonomy" id="292415"/>
    <lineage>
        <taxon>Bacteria</taxon>
        <taxon>Pseudomonadati</taxon>
        <taxon>Pseudomonadota</taxon>
        <taxon>Betaproteobacteria</taxon>
        <taxon>Nitrosomonadales</taxon>
        <taxon>Thiobacillaceae</taxon>
        <taxon>Thiobacillus</taxon>
    </lineage>
</organism>
<keyword evidence="2" id="KW-1185">Reference proteome</keyword>
<accession>Q3SLT1</accession>
<protein>
    <submittedName>
        <fullName evidence="1">Uncharacterized protein</fullName>
    </submittedName>
</protein>
<gene>
    <name evidence="1" type="ordered locus">Tbd_0371</name>
</gene>
<evidence type="ECO:0000313" key="2">
    <source>
        <dbReference type="Proteomes" id="UP000008291"/>
    </source>
</evidence>